<dbReference type="PRINTS" id="PR00439">
    <property type="entry name" value="11SGLOBULIN"/>
</dbReference>
<feature type="domain" description="Cupin type-1" evidence="5">
    <location>
        <begin position="192"/>
        <end position="332"/>
    </location>
</feature>
<dbReference type="InterPro" id="IPR011051">
    <property type="entry name" value="RmlC_Cupin_sf"/>
</dbReference>
<keyword evidence="7" id="KW-1185">Reference proteome</keyword>
<evidence type="ECO:0000256" key="3">
    <source>
        <dbReference type="ARBA" id="ARBA00023129"/>
    </source>
</evidence>
<feature type="domain" description="Cupin type-1" evidence="5">
    <location>
        <begin position="3"/>
        <end position="161"/>
    </location>
</feature>
<name>A0ABD1GV59_SALDI</name>
<keyword evidence="3" id="KW-0708">Seed storage protein</keyword>
<dbReference type="CDD" id="cd02242">
    <property type="entry name" value="cupin_11S_legumin_N"/>
    <property type="match status" value="1"/>
</dbReference>
<dbReference type="InterPro" id="IPR014710">
    <property type="entry name" value="RmlC-like_jellyroll"/>
</dbReference>
<dbReference type="SMART" id="SM00835">
    <property type="entry name" value="Cupin_1"/>
    <property type="match status" value="2"/>
</dbReference>
<evidence type="ECO:0000256" key="1">
    <source>
        <dbReference type="ARBA" id="ARBA00007178"/>
    </source>
</evidence>
<dbReference type="PANTHER" id="PTHR31189:SF45">
    <property type="entry name" value="OS09G0552500 PROTEIN"/>
    <property type="match status" value="1"/>
</dbReference>
<evidence type="ECO:0000256" key="2">
    <source>
        <dbReference type="ARBA" id="ARBA00022761"/>
    </source>
</evidence>
<gene>
    <name evidence="6" type="ORF">AAHA92_23263</name>
</gene>
<evidence type="ECO:0000259" key="5">
    <source>
        <dbReference type="SMART" id="SM00835"/>
    </source>
</evidence>
<evidence type="ECO:0000256" key="4">
    <source>
        <dbReference type="ARBA" id="ARBA00023157"/>
    </source>
</evidence>
<evidence type="ECO:0000313" key="6">
    <source>
        <dbReference type="EMBL" id="KAL1546701.1"/>
    </source>
</evidence>
<dbReference type="InterPro" id="IPR006045">
    <property type="entry name" value="Cupin_1"/>
</dbReference>
<keyword evidence="2" id="KW-0758">Storage protein</keyword>
<dbReference type="EMBL" id="JBEAFC010000008">
    <property type="protein sequence ID" value="KAL1546701.1"/>
    <property type="molecule type" value="Genomic_DNA"/>
</dbReference>
<dbReference type="GO" id="GO:0045735">
    <property type="term" value="F:nutrient reservoir activity"/>
    <property type="evidence" value="ECO:0007669"/>
    <property type="project" value="UniProtKB-KW"/>
</dbReference>
<proteinExistence type="inferred from homology"/>
<dbReference type="Proteomes" id="UP001567538">
    <property type="component" value="Unassembled WGS sequence"/>
</dbReference>
<dbReference type="InterPro" id="IPR050253">
    <property type="entry name" value="Seed_Storage-Functional"/>
</dbReference>
<dbReference type="Pfam" id="PF00190">
    <property type="entry name" value="Cupin_1"/>
    <property type="match status" value="2"/>
</dbReference>
<dbReference type="SUPFAM" id="SSF51182">
    <property type="entry name" value="RmlC-like cupins"/>
    <property type="match status" value="1"/>
</dbReference>
<accession>A0ABD1GV59</accession>
<dbReference type="InterPro" id="IPR006044">
    <property type="entry name" value="11S_seedstore_pln"/>
</dbReference>
<dbReference type="Gene3D" id="2.60.120.10">
    <property type="entry name" value="Jelly Rolls"/>
    <property type="match status" value="2"/>
</dbReference>
<keyword evidence="4" id="KW-1015">Disulfide bond</keyword>
<comment type="caution">
    <text evidence="6">The sequence shown here is derived from an EMBL/GenBank/DDBJ whole genome shotgun (WGS) entry which is preliminary data.</text>
</comment>
<dbReference type="PANTHER" id="PTHR31189">
    <property type="entry name" value="OS03G0336100 PROTEIN-RELATED"/>
    <property type="match status" value="1"/>
</dbReference>
<evidence type="ECO:0000313" key="7">
    <source>
        <dbReference type="Proteomes" id="UP001567538"/>
    </source>
</evidence>
<comment type="similarity">
    <text evidence="1">Belongs to the 11S seed storage protein (globulins) family.</text>
</comment>
<sequence length="338" mass="36241">MEFHLQPQKADTTIFEGEGGGYYAWTAAKTPVVVEAVIGAGKLVLQPQGFALPHYADASKIGYVIQGTCTVGLISPESDNPQEKVVIINKGDAIPCPKGTVSWWFNGGDSDLTIIFLGETTQSYTPGLFDYFLLTGAIGMLRGFSTEFISKAFGLSHDHSKLLVESQSNALILKIDDHLLVKSNCKKEEHAIDLDAMLKQGGSTSVEITSRDSPLVDGVGLSPKLVRLEPETVLDPYYSMAHQVIYVTKGGGRVQIVGLNGAGVLDEVVEEGHLVVVPKFFVAAFMATEEGLECFCVSTSPRPSSMEIGAAYKALSSSVLEVALNVSPDLVKNIKSQI</sequence>
<protein>
    <submittedName>
        <fullName evidence="6">Cocosin 1-like</fullName>
    </submittedName>
</protein>
<reference evidence="6 7" key="1">
    <citation type="submission" date="2024-06" db="EMBL/GenBank/DDBJ databases">
        <title>A chromosome level genome sequence of Diviner's sage (Salvia divinorum).</title>
        <authorList>
            <person name="Ford S.A."/>
            <person name="Ro D.-K."/>
            <person name="Ness R.W."/>
            <person name="Phillips M.A."/>
        </authorList>
    </citation>
    <scope>NUCLEOTIDE SEQUENCE [LARGE SCALE GENOMIC DNA]</scope>
    <source>
        <strain evidence="6">SAF-2024a</strain>
        <tissue evidence="6">Leaf</tissue>
    </source>
</reference>
<organism evidence="6 7">
    <name type="scientific">Salvia divinorum</name>
    <name type="common">Maria pastora</name>
    <name type="synonym">Diviner's sage</name>
    <dbReference type="NCBI Taxonomy" id="28513"/>
    <lineage>
        <taxon>Eukaryota</taxon>
        <taxon>Viridiplantae</taxon>
        <taxon>Streptophyta</taxon>
        <taxon>Embryophyta</taxon>
        <taxon>Tracheophyta</taxon>
        <taxon>Spermatophyta</taxon>
        <taxon>Magnoliopsida</taxon>
        <taxon>eudicotyledons</taxon>
        <taxon>Gunneridae</taxon>
        <taxon>Pentapetalae</taxon>
        <taxon>asterids</taxon>
        <taxon>lamiids</taxon>
        <taxon>Lamiales</taxon>
        <taxon>Lamiaceae</taxon>
        <taxon>Nepetoideae</taxon>
        <taxon>Mentheae</taxon>
        <taxon>Salviinae</taxon>
        <taxon>Salvia</taxon>
        <taxon>Salvia subgen. Calosphace</taxon>
    </lineage>
</organism>
<dbReference type="AlphaFoldDB" id="A0ABD1GV59"/>